<sequence>MGQTASVLSHLLFGFVPEQLWADFPPIKADLTGRTYLITGSNTGLGLAAAVHLARLNPARLILAVRDLSKGAKAKEHVLAQTNYAGTIDVWELDMSSFESVKRFADLANSSLTRLDGALINAGMGPPPSWEVTVDGWERVLQVNAIATGLLCVLVLPLLQATIKQSQEPPHLTITGSESPWIAKFPEQRATNILEALNDPKCSLKDRYAVSKTFDQYIGRVIAKLPQAEGLIVNYVNPGLCLSDIGRNSKPPEGFARKLYWTSEKGAINLVYAAVKPTPSGAFIGCCDLREPPPWTTTEKGLLLERKVWDEMVEVWKSVSPDVGKILRV</sequence>
<comment type="caution">
    <text evidence="3">The sequence shown here is derived from an EMBL/GenBank/DDBJ whole genome shotgun (WGS) entry which is preliminary data.</text>
</comment>
<dbReference type="GO" id="GO:0016491">
    <property type="term" value="F:oxidoreductase activity"/>
    <property type="evidence" value="ECO:0007669"/>
    <property type="project" value="UniProtKB-KW"/>
</dbReference>
<dbReference type="PRINTS" id="PR00081">
    <property type="entry name" value="GDHRDH"/>
</dbReference>
<keyword evidence="2" id="KW-0732">Signal</keyword>
<gene>
    <name evidence="3" type="ORF">FB45DRAFT_812127</name>
</gene>
<keyword evidence="1" id="KW-0560">Oxidoreductase</keyword>
<evidence type="ECO:0008006" key="5">
    <source>
        <dbReference type="Google" id="ProtNLM"/>
    </source>
</evidence>
<dbReference type="EMBL" id="JARKIF010000132">
    <property type="protein sequence ID" value="KAJ7603651.1"/>
    <property type="molecule type" value="Genomic_DNA"/>
</dbReference>
<feature type="signal peptide" evidence="2">
    <location>
        <begin position="1"/>
        <end position="22"/>
    </location>
</feature>
<dbReference type="PANTHER" id="PTHR43157:SF31">
    <property type="entry name" value="PHOSPHATIDYLINOSITOL-GLYCAN BIOSYNTHESIS CLASS F PROTEIN"/>
    <property type="match status" value="1"/>
</dbReference>
<evidence type="ECO:0000256" key="1">
    <source>
        <dbReference type="ARBA" id="ARBA00023002"/>
    </source>
</evidence>
<dbReference type="Pfam" id="PF00106">
    <property type="entry name" value="adh_short"/>
    <property type="match status" value="1"/>
</dbReference>
<evidence type="ECO:0000313" key="3">
    <source>
        <dbReference type="EMBL" id="KAJ7603651.1"/>
    </source>
</evidence>
<feature type="chain" id="PRO_5041935548" description="NAD(P)-binding protein" evidence="2">
    <location>
        <begin position="23"/>
        <end position="329"/>
    </location>
</feature>
<organism evidence="3 4">
    <name type="scientific">Roridomyces roridus</name>
    <dbReference type="NCBI Taxonomy" id="1738132"/>
    <lineage>
        <taxon>Eukaryota</taxon>
        <taxon>Fungi</taxon>
        <taxon>Dikarya</taxon>
        <taxon>Basidiomycota</taxon>
        <taxon>Agaricomycotina</taxon>
        <taxon>Agaricomycetes</taxon>
        <taxon>Agaricomycetidae</taxon>
        <taxon>Agaricales</taxon>
        <taxon>Marasmiineae</taxon>
        <taxon>Mycenaceae</taxon>
        <taxon>Roridomyces</taxon>
    </lineage>
</organism>
<dbReference type="Gene3D" id="3.40.50.720">
    <property type="entry name" value="NAD(P)-binding Rossmann-like Domain"/>
    <property type="match status" value="1"/>
</dbReference>
<dbReference type="SUPFAM" id="SSF51735">
    <property type="entry name" value="NAD(P)-binding Rossmann-fold domains"/>
    <property type="match status" value="1"/>
</dbReference>
<name>A0AAD7F8R1_9AGAR</name>
<evidence type="ECO:0000256" key="2">
    <source>
        <dbReference type="SAM" id="SignalP"/>
    </source>
</evidence>
<protein>
    <recommendedName>
        <fullName evidence="5">NAD(P)-binding protein</fullName>
    </recommendedName>
</protein>
<dbReference type="Proteomes" id="UP001221142">
    <property type="component" value="Unassembled WGS sequence"/>
</dbReference>
<keyword evidence="4" id="KW-1185">Reference proteome</keyword>
<evidence type="ECO:0000313" key="4">
    <source>
        <dbReference type="Proteomes" id="UP001221142"/>
    </source>
</evidence>
<proteinExistence type="predicted"/>
<dbReference type="InterPro" id="IPR036291">
    <property type="entry name" value="NAD(P)-bd_dom_sf"/>
</dbReference>
<reference evidence="3" key="1">
    <citation type="submission" date="2023-03" db="EMBL/GenBank/DDBJ databases">
        <title>Massive genome expansion in bonnet fungi (Mycena s.s.) driven by repeated elements and novel gene families across ecological guilds.</title>
        <authorList>
            <consortium name="Lawrence Berkeley National Laboratory"/>
            <person name="Harder C.B."/>
            <person name="Miyauchi S."/>
            <person name="Viragh M."/>
            <person name="Kuo A."/>
            <person name="Thoen E."/>
            <person name="Andreopoulos B."/>
            <person name="Lu D."/>
            <person name="Skrede I."/>
            <person name="Drula E."/>
            <person name="Henrissat B."/>
            <person name="Morin E."/>
            <person name="Kohler A."/>
            <person name="Barry K."/>
            <person name="LaButti K."/>
            <person name="Morin E."/>
            <person name="Salamov A."/>
            <person name="Lipzen A."/>
            <person name="Mereny Z."/>
            <person name="Hegedus B."/>
            <person name="Baldrian P."/>
            <person name="Stursova M."/>
            <person name="Weitz H."/>
            <person name="Taylor A."/>
            <person name="Grigoriev I.V."/>
            <person name="Nagy L.G."/>
            <person name="Martin F."/>
            <person name="Kauserud H."/>
        </authorList>
    </citation>
    <scope>NUCLEOTIDE SEQUENCE</scope>
    <source>
        <strain evidence="3">9284</strain>
    </source>
</reference>
<dbReference type="InterPro" id="IPR002347">
    <property type="entry name" value="SDR_fam"/>
</dbReference>
<accession>A0AAD7F8R1</accession>
<dbReference type="AlphaFoldDB" id="A0AAD7F8R1"/>
<dbReference type="PANTHER" id="PTHR43157">
    <property type="entry name" value="PHOSPHATIDYLINOSITOL-GLYCAN BIOSYNTHESIS CLASS F PROTEIN-RELATED"/>
    <property type="match status" value="1"/>
</dbReference>